<organism evidence="1 2">
    <name type="scientific">Candidatus Collierbacteria bacterium GW2011_GWA2_44_99</name>
    <dbReference type="NCBI Taxonomy" id="1618380"/>
    <lineage>
        <taxon>Bacteria</taxon>
        <taxon>Candidatus Collieribacteriota</taxon>
    </lineage>
</organism>
<accession>A0A0G1KP83</accession>
<protein>
    <submittedName>
        <fullName evidence="1">Uncharacterized protein</fullName>
    </submittedName>
</protein>
<comment type="caution">
    <text evidence="1">The sequence shown here is derived from an EMBL/GenBank/DDBJ whole genome shotgun (WGS) entry which is preliminary data.</text>
</comment>
<name>A0A0G1KP83_9BACT</name>
<sequence>MALSSSGLGHLVLIQEIAGSNPARVTSKKFRP</sequence>
<evidence type="ECO:0000313" key="1">
    <source>
        <dbReference type="EMBL" id="KKT85338.1"/>
    </source>
</evidence>
<proteinExistence type="predicted"/>
<evidence type="ECO:0000313" key="2">
    <source>
        <dbReference type="Proteomes" id="UP000034797"/>
    </source>
</evidence>
<dbReference type="Proteomes" id="UP000034797">
    <property type="component" value="Unassembled WGS sequence"/>
</dbReference>
<reference evidence="1 2" key="1">
    <citation type="journal article" date="2015" name="Nature">
        <title>rRNA introns, odd ribosomes, and small enigmatic genomes across a large radiation of phyla.</title>
        <authorList>
            <person name="Brown C.T."/>
            <person name="Hug L.A."/>
            <person name="Thomas B.C."/>
            <person name="Sharon I."/>
            <person name="Castelle C.J."/>
            <person name="Singh A."/>
            <person name="Wilkins M.J."/>
            <person name="Williams K.H."/>
            <person name="Banfield J.F."/>
        </authorList>
    </citation>
    <scope>NUCLEOTIDE SEQUENCE [LARGE SCALE GENOMIC DNA]</scope>
</reference>
<gene>
    <name evidence="1" type="ORF">UW84_C0035G0010</name>
</gene>
<feature type="non-terminal residue" evidence="1">
    <location>
        <position position="32"/>
    </location>
</feature>
<dbReference type="AlphaFoldDB" id="A0A0G1KP83"/>
<dbReference type="EMBL" id="LCJW01000035">
    <property type="protein sequence ID" value="KKT85338.1"/>
    <property type="molecule type" value="Genomic_DNA"/>
</dbReference>